<dbReference type="RefSeq" id="WP_189046657.1">
    <property type="nucleotide sequence ID" value="NZ_BMJQ01000006.1"/>
</dbReference>
<feature type="domain" description="HTH marR-type" evidence="3">
    <location>
        <begin position="1"/>
        <end position="138"/>
    </location>
</feature>
<accession>A0A8J2YV43</accession>
<sequence>MYRLSDSFPYLIARLGIRMGDLFVQVIKRDGLSLQMYRVLAALAEEARPLKLGELAALTSTDLSTLSRIVAGMHKRGVLTRQRPENDQRSLQVTLTEAGRALADRYMPVAAHYEEVVTSSLTTAEALSLKATLIQLYENLDQLEAEIARGEIDTLIQTAGKKFPASRRTSAAPEPGAEKQRE</sequence>
<name>A0A8J2YV43_9PROT</name>
<dbReference type="InterPro" id="IPR036390">
    <property type="entry name" value="WH_DNA-bd_sf"/>
</dbReference>
<organism evidence="4 5">
    <name type="scientific">Aliidongia dinghuensis</name>
    <dbReference type="NCBI Taxonomy" id="1867774"/>
    <lineage>
        <taxon>Bacteria</taxon>
        <taxon>Pseudomonadati</taxon>
        <taxon>Pseudomonadota</taxon>
        <taxon>Alphaproteobacteria</taxon>
        <taxon>Rhodospirillales</taxon>
        <taxon>Dongiaceae</taxon>
        <taxon>Aliidongia</taxon>
    </lineage>
</organism>
<keyword evidence="1" id="KW-0175">Coiled coil</keyword>
<dbReference type="InterPro" id="IPR036388">
    <property type="entry name" value="WH-like_DNA-bd_sf"/>
</dbReference>
<proteinExistence type="predicted"/>
<evidence type="ECO:0000313" key="4">
    <source>
        <dbReference type="EMBL" id="GGF20259.1"/>
    </source>
</evidence>
<protein>
    <recommendedName>
        <fullName evidence="3">HTH marR-type domain-containing protein</fullName>
    </recommendedName>
</protein>
<evidence type="ECO:0000256" key="1">
    <source>
        <dbReference type="SAM" id="Coils"/>
    </source>
</evidence>
<dbReference type="GO" id="GO:0003700">
    <property type="term" value="F:DNA-binding transcription factor activity"/>
    <property type="evidence" value="ECO:0007669"/>
    <property type="project" value="InterPro"/>
</dbReference>
<dbReference type="Gene3D" id="1.10.10.10">
    <property type="entry name" value="Winged helix-like DNA-binding domain superfamily/Winged helix DNA-binding domain"/>
    <property type="match status" value="1"/>
</dbReference>
<reference evidence="4" key="1">
    <citation type="journal article" date="2014" name="Int. J. Syst. Evol. Microbiol.">
        <title>Complete genome sequence of Corynebacterium casei LMG S-19264T (=DSM 44701T), isolated from a smear-ripened cheese.</title>
        <authorList>
            <consortium name="US DOE Joint Genome Institute (JGI-PGF)"/>
            <person name="Walter F."/>
            <person name="Albersmeier A."/>
            <person name="Kalinowski J."/>
            <person name="Ruckert C."/>
        </authorList>
    </citation>
    <scope>NUCLEOTIDE SEQUENCE</scope>
    <source>
        <strain evidence="4">CGMCC 1.15725</strain>
    </source>
</reference>
<evidence type="ECO:0000259" key="3">
    <source>
        <dbReference type="PROSITE" id="PS50995"/>
    </source>
</evidence>
<dbReference type="InterPro" id="IPR039422">
    <property type="entry name" value="MarR/SlyA-like"/>
</dbReference>
<dbReference type="PRINTS" id="PR00598">
    <property type="entry name" value="HTHMARR"/>
</dbReference>
<dbReference type="SUPFAM" id="SSF46785">
    <property type="entry name" value="Winged helix' DNA-binding domain"/>
    <property type="match status" value="1"/>
</dbReference>
<evidence type="ECO:0000256" key="2">
    <source>
        <dbReference type="SAM" id="MobiDB-lite"/>
    </source>
</evidence>
<dbReference type="Pfam" id="PF12802">
    <property type="entry name" value="MarR_2"/>
    <property type="match status" value="1"/>
</dbReference>
<dbReference type="PANTHER" id="PTHR33164">
    <property type="entry name" value="TRANSCRIPTIONAL REGULATOR, MARR FAMILY"/>
    <property type="match status" value="1"/>
</dbReference>
<evidence type="ECO:0000313" key="5">
    <source>
        <dbReference type="Proteomes" id="UP000646365"/>
    </source>
</evidence>
<reference evidence="4" key="2">
    <citation type="submission" date="2020-09" db="EMBL/GenBank/DDBJ databases">
        <authorList>
            <person name="Sun Q."/>
            <person name="Zhou Y."/>
        </authorList>
    </citation>
    <scope>NUCLEOTIDE SEQUENCE</scope>
    <source>
        <strain evidence="4">CGMCC 1.15725</strain>
    </source>
</reference>
<dbReference type="Proteomes" id="UP000646365">
    <property type="component" value="Unassembled WGS sequence"/>
</dbReference>
<comment type="caution">
    <text evidence="4">The sequence shown here is derived from an EMBL/GenBank/DDBJ whole genome shotgun (WGS) entry which is preliminary data.</text>
</comment>
<gene>
    <name evidence="4" type="ORF">GCM10011611_27810</name>
</gene>
<dbReference type="PANTHER" id="PTHR33164:SF43">
    <property type="entry name" value="HTH-TYPE TRANSCRIPTIONAL REPRESSOR YETL"/>
    <property type="match status" value="1"/>
</dbReference>
<feature type="region of interest" description="Disordered" evidence="2">
    <location>
        <begin position="161"/>
        <end position="182"/>
    </location>
</feature>
<keyword evidence="5" id="KW-1185">Reference proteome</keyword>
<dbReference type="GO" id="GO:0006950">
    <property type="term" value="P:response to stress"/>
    <property type="evidence" value="ECO:0007669"/>
    <property type="project" value="TreeGrafter"/>
</dbReference>
<feature type="coiled-coil region" evidence="1">
    <location>
        <begin position="126"/>
        <end position="153"/>
    </location>
</feature>
<dbReference type="SMART" id="SM00347">
    <property type="entry name" value="HTH_MARR"/>
    <property type="match status" value="1"/>
</dbReference>
<dbReference type="InterPro" id="IPR000835">
    <property type="entry name" value="HTH_MarR-typ"/>
</dbReference>
<dbReference type="PROSITE" id="PS50995">
    <property type="entry name" value="HTH_MARR_2"/>
    <property type="match status" value="1"/>
</dbReference>
<dbReference type="EMBL" id="BMJQ01000006">
    <property type="protein sequence ID" value="GGF20259.1"/>
    <property type="molecule type" value="Genomic_DNA"/>
</dbReference>
<dbReference type="AlphaFoldDB" id="A0A8J2YV43"/>